<dbReference type="InterPro" id="IPR003656">
    <property type="entry name" value="Znf_BED"/>
</dbReference>
<comment type="caution">
    <text evidence="6">The sequence shown here is derived from an EMBL/GenBank/DDBJ whole genome shotgun (WGS) entry which is preliminary data.</text>
</comment>
<evidence type="ECO:0000259" key="5">
    <source>
        <dbReference type="Pfam" id="PF02892"/>
    </source>
</evidence>
<feature type="region of interest" description="Disordered" evidence="4">
    <location>
        <begin position="162"/>
        <end position="207"/>
    </location>
</feature>
<organism evidence="6 7">
    <name type="scientific">Meloidogyne enterolobii</name>
    <name type="common">Root-knot nematode worm</name>
    <name type="synonym">Meloidogyne mayaguensis</name>
    <dbReference type="NCBI Taxonomy" id="390850"/>
    <lineage>
        <taxon>Eukaryota</taxon>
        <taxon>Metazoa</taxon>
        <taxon>Ecdysozoa</taxon>
        <taxon>Nematoda</taxon>
        <taxon>Chromadorea</taxon>
        <taxon>Rhabditida</taxon>
        <taxon>Tylenchina</taxon>
        <taxon>Tylenchomorpha</taxon>
        <taxon>Tylenchoidea</taxon>
        <taxon>Meloidogynidae</taxon>
        <taxon>Meloidogyninae</taxon>
        <taxon>Meloidogyne</taxon>
    </lineage>
</organism>
<feature type="domain" description="BED-type" evidence="5">
    <location>
        <begin position="4"/>
        <end position="40"/>
    </location>
</feature>
<protein>
    <recommendedName>
        <fullName evidence="5">BED-type domain-containing protein</fullName>
    </recommendedName>
</protein>
<reference evidence="6 7" key="1">
    <citation type="submission" date="2020-08" db="EMBL/GenBank/DDBJ databases">
        <authorList>
            <person name="Koutsovoulos G."/>
            <person name="Danchin GJ E."/>
        </authorList>
    </citation>
    <scope>NUCLEOTIDE SEQUENCE [LARGE SCALE GENOMIC DNA]</scope>
</reference>
<keyword evidence="2" id="KW-0863">Zinc-finger</keyword>
<evidence type="ECO:0000256" key="2">
    <source>
        <dbReference type="ARBA" id="ARBA00022771"/>
    </source>
</evidence>
<evidence type="ECO:0000256" key="4">
    <source>
        <dbReference type="SAM" id="MobiDB-lite"/>
    </source>
</evidence>
<evidence type="ECO:0000313" key="6">
    <source>
        <dbReference type="EMBL" id="CAD2194078.1"/>
    </source>
</evidence>
<dbReference type="Pfam" id="PF02892">
    <property type="entry name" value="zf-BED"/>
    <property type="match status" value="1"/>
</dbReference>
<dbReference type="EMBL" id="CAJEWN010001082">
    <property type="protein sequence ID" value="CAD2194078.1"/>
    <property type="molecule type" value="Genomic_DNA"/>
</dbReference>
<dbReference type="GO" id="GO:0003677">
    <property type="term" value="F:DNA binding"/>
    <property type="evidence" value="ECO:0007669"/>
    <property type="project" value="InterPro"/>
</dbReference>
<accession>A0A6V7X455</accession>
<evidence type="ECO:0000256" key="3">
    <source>
        <dbReference type="ARBA" id="ARBA00022833"/>
    </source>
</evidence>
<evidence type="ECO:0000256" key="1">
    <source>
        <dbReference type="ARBA" id="ARBA00022723"/>
    </source>
</evidence>
<evidence type="ECO:0000313" key="7">
    <source>
        <dbReference type="Proteomes" id="UP000580250"/>
    </source>
</evidence>
<name>A0A6V7X455_MELEN</name>
<feature type="compositionally biased region" description="Basic and acidic residues" evidence="4">
    <location>
        <begin position="187"/>
        <end position="200"/>
    </location>
</feature>
<keyword evidence="3" id="KW-0862">Zinc</keyword>
<dbReference type="GO" id="GO:0008270">
    <property type="term" value="F:zinc ion binding"/>
    <property type="evidence" value="ECO:0007669"/>
    <property type="project" value="UniProtKB-KW"/>
</dbReference>
<keyword evidence="1" id="KW-0479">Metal-binding</keyword>
<feature type="compositionally biased region" description="Basic and acidic residues" evidence="4">
    <location>
        <begin position="164"/>
        <end position="178"/>
    </location>
</feature>
<dbReference type="AlphaFoldDB" id="A0A6V7X455"/>
<gene>
    <name evidence="6" type="ORF">MENT_LOCUS47064</name>
</gene>
<sequence>MKRSSLWNHFIDISGNNVICKHCSEHIKRGSAWSHVRNSHNDIYEQNRQAVLEHFTKIDNGRDQGKLRCHHCRRKFDDHIHALTMHCLSHGINFVNPEQKNTDINFGEDYNEVLLEEQARREQDIANTIQELFGDDDIPTDVVPASHGYVHHDPSFYDAQYEQDTQKAVEESGREMPRGRGGPLIRDQGEQSKKGKEKVIEVSSDSD</sequence>
<dbReference type="Proteomes" id="UP000580250">
    <property type="component" value="Unassembled WGS sequence"/>
</dbReference>
<proteinExistence type="predicted"/>